<feature type="transmembrane region" description="Helical" evidence="6">
    <location>
        <begin position="426"/>
        <end position="451"/>
    </location>
</feature>
<keyword evidence="3 6" id="KW-1133">Transmembrane helix</keyword>
<keyword evidence="4 6" id="KW-0472">Membrane</keyword>
<evidence type="ECO:0000256" key="1">
    <source>
        <dbReference type="ARBA" id="ARBA00004127"/>
    </source>
</evidence>
<keyword evidence="2 5" id="KW-0812">Transmembrane</keyword>
<feature type="transmembrane region" description="Helical" evidence="6">
    <location>
        <begin position="579"/>
        <end position="598"/>
    </location>
</feature>
<dbReference type="EMBL" id="CP036349">
    <property type="protein sequence ID" value="QDV72356.1"/>
    <property type="molecule type" value="Genomic_DNA"/>
</dbReference>
<feature type="transmembrane region" description="Helical" evidence="6">
    <location>
        <begin position="513"/>
        <end position="532"/>
    </location>
</feature>
<evidence type="ECO:0000313" key="10">
    <source>
        <dbReference type="Proteomes" id="UP000316426"/>
    </source>
</evidence>
<evidence type="ECO:0000259" key="8">
    <source>
        <dbReference type="Pfam" id="PF00662"/>
    </source>
</evidence>
<feature type="domain" description="NADH:quinone oxidoreductase/Mrp antiporter transmembrane" evidence="7">
    <location>
        <begin position="184"/>
        <end position="463"/>
    </location>
</feature>
<feature type="transmembrane region" description="Helical" evidence="6">
    <location>
        <begin position="12"/>
        <end position="35"/>
    </location>
</feature>
<sequence length="702" mass="72515">MPLEQLLPTLLLVAWLAPLASFVVSALAGSVLARGKGSVEANAARTIGHVATGAIGVSLIASVLALGGWVSAHPVGEGHGEAAAPLVGEWFGVLDVGSLHVGAGYYIDALTVVMAVVVTLIATCVHVYSLGYLADETASEGADAVTDHEAITADGQPLRRAGRLHRFYQHLSLFCFAMLGVVLAGNAVMTFAFWELVGASSYLLIGFYYERPKAGAAATKAMLFNRVGDVGMLVALAAIWGLAGTFDYDKLFAAAPTWFTSHYGLATLIGAGLFCGCIGKSAQVPLQAWLPDAMAGPTPVSALVHSATMVAAGVFLVGRIYPLLTVEVLVGIATVGAITLLVGATLATVSHDLKRVLAYSTVSQLGYMMLALGLGGWTAGLFHLVTHAGFKALLFLGAGSVIHAVGTNDLRAMGGLRRTMPFTAGLMLVGLLALVGAGLPVLGLGLSGFFSKDAIFEQAIAFSRANPSYGWLFWAPLIGAVLTALYITRMWLLAFVGRPRTEAAEHAHESPESMLVPMLVVATMAIGAGWAVPGSGVSVPALLETSAPATTHQSRSGSIWRALSLPGTCEAHEPNVRSAAALAALGATLAGATIALVMHRGGRKCETPAGEPLRQLDEHWLPGLSRGADSLTRGLGAFVAGPVDRGLVDGGFRGAAGLLTLVGVALRRAQTGSLRQYVFFLALGVVLVGVASLGAAYRWIAG</sequence>
<dbReference type="GO" id="GO:0015990">
    <property type="term" value="P:electron transport coupled proton transport"/>
    <property type="evidence" value="ECO:0007669"/>
    <property type="project" value="TreeGrafter"/>
</dbReference>
<dbReference type="RefSeq" id="WP_145106927.1">
    <property type="nucleotide sequence ID" value="NZ_CP036349.1"/>
</dbReference>
<dbReference type="GO" id="GO:0003954">
    <property type="term" value="F:NADH dehydrogenase activity"/>
    <property type="evidence" value="ECO:0007669"/>
    <property type="project" value="TreeGrafter"/>
</dbReference>
<feature type="transmembrane region" description="Helical" evidence="6">
    <location>
        <begin position="167"/>
        <end position="185"/>
    </location>
</feature>
<dbReference type="Gene3D" id="1.20.5.2700">
    <property type="match status" value="1"/>
</dbReference>
<feature type="transmembrane region" description="Helical" evidence="6">
    <location>
        <begin position="471"/>
        <end position="492"/>
    </location>
</feature>
<reference evidence="9 10" key="1">
    <citation type="submission" date="2019-02" db="EMBL/GenBank/DDBJ databases">
        <title>Deep-cultivation of Planctomycetes and their phenomic and genomic characterization uncovers novel biology.</title>
        <authorList>
            <person name="Wiegand S."/>
            <person name="Jogler M."/>
            <person name="Boedeker C."/>
            <person name="Pinto D."/>
            <person name="Vollmers J."/>
            <person name="Rivas-Marin E."/>
            <person name="Kohn T."/>
            <person name="Peeters S.H."/>
            <person name="Heuer A."/>
            <person name="Rast P."/>
            <person name="Oberbeckmann S."/>
            <person name="Bunk B."/>
            <person name="Jeske O."/>
            <person name="Meyerdierks A."/>
            <person name="Storesund J.E."/>
            <person name="Kallscheuer N."/>
            <person name="Luecker S."/>
            <person name="Lage O.M."/>
            <person name="Pohl T."/>
            <person name="Merkel B.J."/>
            <person name="Hornburger P."/>
            <person name="Mueller R.-W."/>
            <person name="Bruemmer F."/>
            <person name="Labrenz M."/>
            <person name="Spormann A.M."/>
            <person name="Op den Camp H."/>
            <person name="Overmann J."/>
            <person name="Amann R."/>
            <person name="Jetten M.S.M."/>
            <person name="Mascher T."/>
            <person name="Medema M.H."/>
            <person name="Devos D.P."/>
            <person name="Kaster A.-K."/>
            <person name="Ovreas L."/>
            <person name="Rohde M."/>
            <person name="Galperin M.Y."/>
            <person name="Jogler C."/>
        </authorList>
    </citation>
    <scope>NUCLEOTIDE SEQUENCE [LARGE SCALE GENOMIC DNA]</scope>
    <source>
        <strain evidence="9 10">Spa11</strain>
    </source>
</reference>
<evidence type="ECO:0000256" key="3">
    <source>
        <dbReference type="ARBA" id="ARBA00022989"/>
    </source>
</evidence>
<dbReference type="InterPro" id="IPR003945">
    <property type="entry name" value="NU5C-like"/>
</dbReference>
<dbReference type="InterPro" id="IPR001750">
    <property type="entry name" value="ND/Mrp_TM"/>
</dbReference>
<accession>A0A518K3H2</accession>
<dbReference type="EC" id="1.6.5.11" evidence="9"/>
<dbReference type="GO" id="GO:0016020">
    <property type="term" value="C:membrane"/>
    <property type="evidence" value="ECO:0007669"/>
    <property type="project" value="UniProtKB-SubCell"/>
</dbReference>
<dbReference type="Proteomes" id="UP000316426">
    <property type="component" value="Chromosome"/>
</dbReference>
<organism evidence="9 10">
    <name type="scientific">Botrimarina mediterranea</name>
    <dbReference type="NCBI Taxonomy" id="2528022"/>
    <lineage>
        <taxon>Bacteria</taxon>
        <taxon>Pseudomonadati</taxon>
        <taxon>Planctomycetota</taxon>
        <taxon>Planctomycetia</taxon>
        <taxon>Pirellulales</taxon>
        <taxon>Lacipirellulaceae</taxon>
        <taxon>Botrimarina</taxon>
    </lineage>
</organism>
<dbReference type="PANTHER" id="PTHR42829:SF2">
    <property type="entry name" value="NADH-UBIQUINONE OXIDOREDUCTASE CHAIN 5"/>
    <property type="match status" value="1"/>
</dbReference>
<keyword evidence="9" id="KW-0560">Oxidoreductase</keyword>
<dbReference type="InterPro" id="IPR001516">
    <property type="entry name" value="Proton_antipo_N"/>
</dbReference>
<dbReference type="GO" id="GO:0042773">
    <property type="term" value="P:ATP synthesis coupled electron transport"/>
    <property type="evidence" value="ECO:0007669"/>
    <property type="project" value="InterPro"/>
</dbReference>
<name>A0A518K3H2_9BACT</name>
<evidence type="ECO:0000259" key="7">
    <source>
        <dbReference type="Pfam" id="PF00361"/>
    </source>
</evidence>
<feature type="transmembrane region" description="Helical" evidence="6">
    <location>
        <begin position="384"/>
        <end position="405"/>
    </location>
</feature>
<dbReference type="GO" id="GO:0012505">
    <property type="term" value="C:endomembrane system"/>
    <property type="evidence" value="ECO:0007669"/>
    <property type="project" value="UniProtKB-SubCell"/>
</dbReference>
<evidence type="ECO:0000256" key="6">
    <source>
        <dbReference type="SAM" id="Phobius"/>
    </source>
</evidence>
<feature type="transmembrane region" description="Helical" evidence="6">
    <location>
        <begin position="105"/>
        <end position="128"/>
    </location>
</feature>
<dbReference type="Pfam" id="PF00361">
    <property type="entry name" value="Proton_antipo_M"/>
    <property type="match status" value="1"/>
</dbReference>
<evidence type="ECO:0000313" key="9">
    <source>
        <dbReference type="EMBL" id="QDV72356.1"/>
    </source>
</evidence>
<feature type="transmembrane region" description="Helical" evidence="6">
    <location>
        <begin position="191"/>
        <end position="209"/>
    </location>
</feature>
<feature type="transmembrane region" description="Helical" evidence="6">
    <location>
        <begin position="677"/>
        <end position="700"/>
    </location>
</feature>
<comment type="subcellular location">
    <subcellularLocation>
        <location evidence="1">Endomembrane system</location>
        <topology evidence="1">Multi-pass membrane protein</topology>
    </subcellularLocation>
    <subcellularLocation>
        <location evidence="5">Membrane</location>
        <topology evidence="5">Multi-pass membrane protein</topology>
    </subcellularLocation>
</comment>
<feature type="transmembrane region" description="Helical" evidence="6">
    <location>
        <begin position="356"/>
        <end position="378"/>
    </location>
</feature>
<dbReference type="PANTHER" id="PTHR42829">
    <property type="entry name" value="NADH-UBIQUINONE OXIDOREDUCTASE CHAIN 5"/>
    <property type="match status" value="1"/>
</dbReference>
<feature type="domain" description="NADH-Ubiquinone oxidoreductase (complex I) chain 5 N-terminal" evidence="8">
    <location>
        <begin position="94"/>
        <end position="136"/>
    </location>
</feature>
<feature type="transmembrane region" description="Helical" evidence="6">
    <location>
        <begin position="47"/>
        <end position="70"/>
    </location>
</feature>
<keyword evidence="10" id="KW-1185">Reference proteome</keyword>
<gene>
    <name evidence="9" type="primary">nuoL_1</name>
    <name evidence="9" type="ORF">Spa11_05300</name>
</gene>
<dbReference type="InterPro" id="IPR018393">
    <property type="entry name" value="NADHpl_OxRdtase_5_subgr"/>
</dbReference>
<feature type="transmembrane region" description="Helical" evidence="6">
    <location>
        <begin position="230"/>
        <end position="248"/>
    </location>
</feature>
<proteinExistence type="predicted"/>
<dbReference type="AlphaFoldDB" id="A0A518K3H2"/>
<dbReference type="NCBIfam" id="TIGR01974">
    <property type="entry name" value="NDH_I_L"/>
    <property type="match status" value="1"/>
</dbReference>
<evidence type="ECO:0000256" key="4">
    <source>
        <dbReference type="ARBA" id="ARBA00023136"/>
    </source>
</evidence>
<dbReference type="PRINTS" id="PR01434">
    <property type="entry name" value="NADHDHGNASE5"/>
</dbReference>
<protein>
    <submittedName>
        <fullName evidence="9">NADH-quinone oxidoreductase subunit L</fullName>
        <ecNumber evidence="9">1.6.5.11</ecNumber>
    </submittedName>
</protein>
<feature type="transmembrane region" description="Helical" evidence="6">
    <location>
        <begin position="260"/>
        <end position="279"/>
    </location>
</feature>
<dbReference type="KEGG" id="bmei:Spa11_05300"/>
<feature type="transmembrane region" description="Helical" evidence="6">
    <location>
        <begin position="328"/>
        <end position="349"/>
    </location>
</feature>
<evidence type="ECO:0000256" key="2">
    <source>
        <dbReference type="ARBA" id="ARBA00022692"/>
    </source>
</evidence>
<dbReference type="GO" id="GO:0008137">
    <property type="term" value="F:NADH dehydrogenase (ubiquinone) activity"/>
    <property type="evidence" value="ECO:0007669"/>
    <property type="project" value="InterPro"/>
</dbReference>
<evidence type="ECO:0000256" key="5">
    <source>
        <dbReference type="RuleBase" id="RU000320"/>
    </source>
</evidence>
<dbReference type="Pfam" id="PF00662">
    <property type="entry name" value="Proton_antipo_N"/>
    <property type="match status" value="1"/>
</dbReference>
<feature type="transmembrane region" description="Helical" evidence="6">
    <location>
        <begin position="300"/>
        <end position="322"/>
    </location>
</feature>